<dbReference type="PANTHER" id="PTHR33696">
    <property type="entry name" value="T22J18.15-RELATED"/>
    <property type="match status" value="1"/>
</dbReference>
<dbReference type="Proteomes" id="UP001367508">
    <property type="component" value="Unassembled WGS sequence"/>
</dbReference>
<proteinExistence type="predicted"/>
<evidence type="ECO:0000256" key="1">
    <source>
        <dbReference type="SAM" id="MobiDB-lite"/>
    </source>
</evidence>
<keyword evidence="3" id="KW-1185">Reference proteome</keyword>
<feature type="region of interest" description="Disordered" evidence="1">
    <location>
        <begin position="1"/>
        <end position="49"/>
    </location>
</feature>
<dbReference type="PANTHER" id="PTHR33696:SF3">
    <property type="entry name" value="FLZ-TYPE DOMAIN-CONTAINING PROTEIN"/>
    <property type="match status" value="1"/>
</dbReference>
<gene>
    <name evidence="2" type="ORF">VNO77_10546</name>
</gene>
<name>A0AAN9QUT0_CANGL</name>
<dbReference type="AlphaFoldDB" id="A0AAN9QUT0"/>
<comment type="caution">
    <text evidence="2">The sequence shown here is derived from an EMBL/GenBank/DDBJ whole genome shotgun (WGS) entry which is preliminary data.</text>
</comment>
<dbReference type="EMBL" id="JAYMYQ010000002">
    <property type="protein sequence ID" value="KAK7351245.1"/>
    <property type="molecule type" value="Genomic_DNA"/>
</dbReference>
<evidence type="ECO:0000313" key="3">
    <source>
        <dbReference type="Proteomes" id="UP001367508"/>
    </source>
</evidence>
<evidence type="ECO:0000313" key="2">
    <source>
        <dbReference type="EMBL" id="KAK7351245.1"/>
    </source>
</evidence>
<organism evidence="2 3">
    <name type="scientific">Canavalia gladiata</name>
    <name type="common">Sword bean</name>
    <name type="synonym">Dolichos gladiatus</name>
    <dbReference type="NCBI Taxonomy" id="3824"/>
    <lineage>
        <taxon>Eukaryota</taxon>
        <taxon>Viridiplantae</taxon>
        <taxon>Streptophyta</taxon>
        <taxon>Embryophyta</taxon>
        <taxon>Tracheophyta</taxon>
        <taxon>Spermatophyta</taxon>
        <taxon>Magnoliopsida</taxon>
        <taxon>eudicotyledons</taxon>
        <taxon>Gunneridae</taxon>
        <taxon>Pentapetalae</taxon>
        <taxon>rosids</taxon>
        <taxon>fabids</taxon>
        <taxon>Fabales</taxon>
        <taxon>Fabaceae</taxon>
        <taxon>Papilionoideae</taxon>
        <taxon>50 kb inversion clade</taxon>
        <taxon>NPAAA clade</taxon>
        <taxon>indigoferoid/millettioid clade</taxon>
        <taxon>Phaseoleae</taxon>
        <taxon>Canavalia</taxon>
    </lineage>
</organism>
<accession>A0AAN9QUT0</accession>
<sequence>MSEGRTSSAVKIPFSWERKPGVPKSTMDKSSPRDHKFVPKLQPPPCTSEAARRFSKKALNRMQDYDPFLKAYQECTKTPKSVERNNMLLKTSIKARFKNSVTFNSCKRSCIVCEDNFITISHLPHTEDQD</sequence>
<feature type="compositionally biased region" description="Basic and acidic residues" evidence="1">
    <location>
        <begin position="16"/>
        <end position="37"/>
    </location>
</feature>
<reference evidence="2 3" key="1">
    <citation type="submission" date="2024-01" db="EMBL/GenBank/DDBJ databases">
        <title>The genomes of 5 underutilized Papilionoideae crops provide insights into root nodulation and disease resistanc.</title>
        <authorList>
            <person name="Jiang F."/>
        </authorList>
    </citation>
    <scope>NUCLEOTIDE SEQUENCE [LARGE SCALE GENOMIC DNA]</scope>
    <source>
        <strain evidence="2">LVBAO_FW01</strain>
        <tissue evidence="2">Leaves</tissue>
    </source>
</reference>
<protein>
    <submittedName>
        <fullName evidence="2">Uncharacterized protein</fullName>
    </submittedName>
</protein>